<protein>
    <submittedName>
        <fullName evidence="5">TRAP-type C4-dicarboxylate transport system, substrate-binding protein</fullName>
    </submittedName>
</protein>
<dbReference type="RefSeq" id="WP_217632093.1">
    <property type="nucleotide sequence ID" value="NZ_FNQM01000002.1"/>
</dbReference>
<evidence type="ECO:0000256" key="1">
    <source>
        <dbReference type="ARBA" id="ARBA00004418"/>
    </source>
</evidence>
<gene>
    <name evidence="5" type="ORF">SAMN05444370_102158</name>
</gene>
<dbReference type="CDD" id="cd13602">
    <property type="entry name" value="PBP2_TRAP_BpDctp6_7"/>
    <property type="match status" value="1"/>
</dbReference>
<evidence type="ECO:0000256" key="2">
    <source>
        <dbReference type="ARBA" id="ARBA00022729"/>
    </source>
</evidence>
<dbReference type="AlphaFoldDB" id="A0A1H3WYP1"/>
<dbReference type="InterPro" id="IPR006311">
    <property type="entry name" value="TAT_signal"/>
</dbReference>
<keyword evidence="3" id="KW-0574">Periplasm</keyword>
<dbReference type="GO" id="GO:0042597">
    <property type="term" value="C:periplasmic space"/>
    <property type="evidence" value="ECO:0007669"/>
    <property type="project" value="UniProtKB-SubCell"/>
</dbReference>
<evidence type="ECO:0000256" key="3">
    <source>
        <dbReference type="ARBA" id="ARBA00022764"/>
    </source>
</evidence>
<feature type="signal peptide" evidence="4">
    <location>
        <begin position="1"/>
        <end position="30"/>
    </location>
</feature>
<dbReference type="Pfam" id="PF03480">
    <property type="entry name" value="DctP"/>
    <property type="match status" value="1"/>
</dbReference>
<sequence>MTTTRRTTLAALGLGALGLGAMLAATPALAETRWDLSTVWPDGNFHTINAKRFAEEVSAATGGEVVIEVRSGGQLGFKGPEHLRAVRDGLVPMADVLNIQQVGDEPVLGAEGVPFLVSSADELRALHRHLRPVYEAVAARNNQKILYMVPWPTQYLHMKAKAESLDALADTKVRAPDKNAADMLDLAGMAGVLIPWGEVVPALASGAVSGVSTSAVSGVDGKFWEFLDYVYPTNHVWSSQMVTVNLDAWAALTPERQAAVEAVAARLEPEFWETSVAADGESLDKLKAGGMQVVEIPAPMMAEFRARTASMLEDFLARVPEAEAPVRAYLADLGR</sequence>
<dbReference type="PANTHER" id="PTHR33376">
    <property type="match status" value="1"/>
</dbReference>
<dbReference type="EMBL" id="FNQM01000002">
    <property type="protein sequence ID" value="SDZ91348.1"/>
    <property type="molecule type" value="Genomic_DNA"/>
</dbReference>
<dbReference type="InterPro" id="IPR018389">
    <property type="entry name" value="DctP_fam"/>
</dbReference>
<feature type="chain" id="PRO_5011564356" evidence="4">
    <location>
        <begin position="31"/>
        <end position="335"/>
    </location>
</feature>
<keyword evidence="2 4" id="KW-0732">Signal</keyword>
<accession>A0A1H3WYP1</accession>
<evidence type="ECO:0000256" key="4">
    <source>
        <dbReference type="SAM" id="SignalP"/>
    </source>
</evidence>
<dbReference type="STRING" id="89524.SAMN05444370_102158"/>
<dbReference type="GO" id="GO:0055085">
    <property type="term" value="P:transmembrane transport"/>
    <property type="evidence" value="ECO:0007669"/>
    <property type="project" value="InterPro"/>
</dbReference>
<dbReference type="Gene3D" id="3.40.190.170">
    <property type="entry name" value="Bacterial extracellular solute-binding protein, family 7"/>
    <property type="match status" value="1"/>
</dbReference>
<proteinExistence type="predicted"/>
<keyword evidence="6" id="KW-1185">Reference proteome</keyword>
<dbReference type="NCBIfam" id="NF037995">
    <property type="entry name" value="TRAP_S1"/>
    <property type="match status" value="1"/>
</dbReference>
<organism evidence="5 6">
    <name type="scientific">Rubrimonas cliftonensis</name>
    <dbReference type="NCBI Taxonomy" id="89524"/>
    <lineage>
        <taxon>Bacteria</taxon>
        <taxon>Pseudomonadati</taxon>
        <taxon>Pseudomonadota</taxon>
        <taxon>Alphaproteobacteria</taxon>
        <taxon>Rhodobacterales</taxon>
        <taxon>Paracoccaceae</taxon>
        <taxon>Rubrimonas</taxon>
    </lineage>
</organism>
<dbReference type="Proteomes" id="UP000198703">
    <property type="component" value="Unassembled WGS sequence"/>
</dbReference>
<dbReference type="InterPro" id="IPR038404">
    <property type="entry name" value="TRAP_DctP_sf"/>
</dbReference>
<dbReference type="PROSITE" id="PS51318">
    <property type="entry name" value="TAT"/>
    <property type="match status" value="1"/>
</dbReference>
<dbReference type="PANTHER" id="PTHR33376:SF4">
    <property type="entry name" value="SIALIC ACID-BINDING PERIPLASMIC PROTEIN SIAP"/>
    <property type="match status" value="1"/>
</dbReference>
<name>A0A1H3WYP1_9RHOB</name>
<comment type="subcellular location">
    <subcellularLocation>
        <location evidence="1">Periplasm</location>
    </subcellularLocation>
</comment>
<evidence type="ECO:0000313" key="5">
    <source>
        <dbReference type="EMBL" id="SDZ91348.1"/>
    </source>
</evidence>
<evidence type="ECO:0000313" key="6">
    <source>
        <dbReference type="Proteomes" id="UP000198703"/>
    </source>
</evidence>
<reference evidence="5 6" key="1">
    <citation type="submission" date="2016-10" db="EMBL/GenBank/DDBJ databases">
        <authorList>
            <person name="de Groot N.N."/>
        </authorList>
    </citation>
    <scope>NUCLEOTIDE SEQUENCE [LARGE SCALE GENOMIC DNA]</scope>
    <source>
        <strain evidence="5 6">DSM 15345</strain>
    </source>
</reference>